<sequence length="262" mass="29067">MKRVGALGEGKKAIAGEGTGEGFPRSLLCSWSAQQPTSPSDDSITTTPPVSLHALQHSSIHNEQNANPSTTNTTCALPITFLSSTPPLSQHTATPWRSHHPIHNTTLYTNTPTRLTPPHLHVSHHHTCTSHTTSPARLTPPHLHDSHHHIYTSHSITPTRLTASHLHVSHHHTYTTHTTTPTPLTTTPTRLTASHLHVSHHHIYTSHQHHTLMSYHHHNTLMSLTTTTTRARFTATHVYVPRPFLPKATSLGPHTQFHMRLT</sequence>
<reference evidence="1" key="1">
    <citation type="submission" date="2023-11" db="EMBL/GenBank/DDBJ databases">
        <title>Genome assemblies of two species of porcelain crab, Petrolisthes cinctipes and Petrolisthes manimaculis (Anomura: Porcellanidae).</title>
        <authorList>
            <person name="Angst P."/>
        </authorList>
    </citation>
    <scope>NUCLEOTIDE SEQUENCE</scope>
    <source>
        <strain evidence="1">PB745_02</strain>
        <tissue evidence="1">Gill</tissue>
    </source>
</reference>
<dbReference type="AlphaFoldDB" id="A0AAE1U5T4"/>
<evidence type="ECO:0000313" key="1">
    <source>
        <dbReference type="EMBL" id="KAK4307114.1"/>
    </source>
</evidence>
<comment type="caution">
    <text evidence="1">The sequence shown here is derived from an EMBL/GenBank/DDBJ whole genome shotgun (WGS) entry which is preliminary data.</text>
</comment>
<protein>
    <submittedName>
        <fullName evidence="1">Uncharacterized protein</fullName>
    </submittedName>
</protein>
<proteinExistence type="predicted"/>
<keyword evidence="2" id="KW-1185">Reference proteome</keyword>
<evidence type="ECO:0000313" key="2">
    <source>
        <dbReference type="Proteomes" id="UP001292094"/>
    </source>
</evidence>
<name>A0AAE1U5T4_9EUCA</name>
<accession>A0AAE1U5T4</accession>
<organism evidence="1 2">
    <name type="scientific">Petrolisthes manimaculis</name>
    <dbReference type="NCBI Taxonomy" id="1843537"/>
    <lineage>
        <taxon>Eukaryota</taxon>
        <taxon>Metazoa</taxon>
        <taxon>Ecdysozoa</taxon>
        <taxon>Arthropoda</taxon>
        <taxon>Crustacea</taxon>
        <taxon>Multicrustacea</taxon>
        <taxon>Malacostraca</taxon>
        <taxon>Eumalacostraca</taxon>
        <taxon>Eucarida</taxon>
        <taxon>Decapoda</taxon>
        <taxon>Pleocyemata</taxon>
        <taxon>Anomura</taxon>
        <taxon>Galatheoidea</taxon>
        <taxon>Porcellanidae</taxon>
        <taxon>Petrolisthes</taxon>
    </lineage>
</organism>
<gene>
    <name evidence="1" type="ORF">Pmani_021074</name>
</gene>
<dbReference type="EMBL" id="JAWZYT010002033">
    <property type="protein sequence ID" value="KAK4307114.1"/>
    <property type="molecule type" value="Genomic_DNA"/>
</dbReference>
<dbReference type="Proteomes" id="UP001292094">
    <property type="component" value="Unassembled WGS sequence"/>
</dbReference>